<evidence type="ECO:0000313" key="1">
    <source>
        <dbReference type="EMBL" id="MCD5310429.1"/>
    </source>
</evidence>
<name>A0A9X1NB03_9ACTN</name>
<dbReference type="Pfam" id="PF06841">
    <property type="entry name" value="Phage_T4_gp19"/>
    <property type="match status" value="1"/>
</dbReference>
<evidence type="ECO:0000313" key="2">
    <source>
        <dbReference type="Proteomes" id="UP001138997"/>
    </source>
</evidence>
<dbReference type="Proteomes" id="UP001138997">
    <property type="component" value="Unassembled WGS sequence"/>
</dbReference>
<accession>A0A9X1NB03</accession>
<organism evidence="1 2">
    <name type="scientific">Kineosporia babensis</name>
    <dbReference type="NCBI Taxonomy" id="499548"/>
    <lineage>
        <taxon>Bacteria</taxon>
        <taxon>Bacillati</taxon>
        <taxon>Actinomycetota</taxon>
        <taxon>Actinomycetes</taxon>
        <taxon>Kineosporiales</taxon>
        <taxon>Kineosporiaceae</taxon>
        <taxon>Kineosporia</taxon>
    </lineage>
</organism>
<dbReference type="AlphaFoldDB" id="A0A9X1NB03"/>
<dbReference type="GO" id="GO:0005198">
    <property type="term" value="F:structural molecule activity"/>
    <property type="evidence" value="ECO:0007669"/>
    <property type="project" value="InterPro"/>
</dbReference>
<reference evidence="1" key="1">
    <citation type="submission" date="2021-11" db="EMBL/GenBank/DDBJ databases">
        <title>Streptomyces corallinus and Kineosporia corallina sp. nov., two new coral-derived marine actinobacteria.</title>
        <authorList>
            <person name="Buangrab K."/>
            <person name="Sutthacheep M."/>
            <person name="Yeemin T."/>
            <person name="Harunari E."/>
            <person name="Igarashi Y."/>
            <person name="Sripreechasak P."/>
            <person name="Kanchanasin P."/>
            <person name="Tanasupawat S."/>
            <person name="Phongsopitanun W."/>
        </authorList>
    </citation>
    <scope>NUCLEOTIDE SEQUENCE</scope>
    <source>
        <strain evidence="1">JCM 31032</strain>
    </source>
</reference>
<dbReference type="InterPro" id="IPR010667">
    <property type="entry name" value="Phage_T4_Gp19"/>
</dbReference>
<proteinExistence type="predicted"/>
<dbReference type="PANTHER" id="PTHR38009:SF1">
    <property type="entry name" value="CONSERVED HYPOTHETICAL PHAGE TAIL PROTEIN"/>
    <property type="match status" value="1"/>
</dbReference>
<keyword evidence="2" id="KW-1185">Reference proteome</keyword>
<dbReference type="InterPro" id="IPR011747">
    <property type="entry name" value="CHP02241"/>
</dbReference>
<protein>
    <submittedName>
        <fullName evidence="1">Phage tail protein</fullName>
    </submittedName>
</protein>
<gene>
    <name evidence="1" type="ORF">LR394_05950</name>
</gene>
<dbReference type="NCBIfam" id="TIGR02241">
    <property type="entry name" value="conserved hypothetical phage tail region protein"/>
    <property type="match status" value="1"/>
</dbReference>
<dbReference type="PANTHER" id="PTHR38009">
    <property type="entry name" value="CONSERVED HYPOTHETICAL PHAGE TAIL PROTEIN"/>
    <property type="match status" value="1"/>
</dbReference>
<sequence>MAPGDLDSLGGQPPVAKDFVLEVDGLEIGMFGRVSGLEVSIEVDEYAEGGVSGFVHRFPGQMRWPNLVFSRGLARSDNLFTWMEKSAGAGFQAAGGKLVRNTASVTVLDAARTRLRAYEIEGAFAVRWSGPSLDTLDGTMLSEELEVAHNGFRSSTLT</sequence>
<dbReference type="EMBL" id="JAJOMB010000003">
    <property type="protein sequence ID" value="MCD5310429.1"/>
    <property type="molecule type" value="Genomic_DNA"/>
</dbReference>
<dbReference type="RefSeq" id="WP_231439360.1">
    <property type="nucleotide sequence ID" value="NZ_JAJOMB010000003.1"/>
</dbReference>
<comment type="caution">
    <text evidence="1">The sequence shown here is derived from an EMBL/GenBank/DDBJ whole genome shotgun (WGS) entry which is preliminary data.</text>
</comment>